<dbReference type="PANTHER" id="PTHR30537">
    <property type="entry name" value="HTH-TYPE TRANSCRIPTIONAL REGULATOR"/>
    <property type="match status" value="1"/>
</dbReference>
<keyword evidence="3" id="KW-0238">DNA-binding</keyword>
<keyword evidence="4" id="KW-0804">Transcription</keyword>
<dbReference type="CDD" id="cd08422">
    <property type="entry name" value="PBP2_CrgA_like"/>
    <property type="match status" value="1"/>
</dbReference>
<dbReference type="Gene3D" id="3.40.190.290">
    <property type="match status" value="1"/>
</dbReference>
<dbReference type="RefSeq" id="WP_192065944.1">
    <property type="nucleotide sequence ID" value="NZ_JACYWY010000007.1"/>
</dbReference>
<evidence type="ECO:0000313" key="6">
    <source>
        <dbReference type="EMBL" id="MBD8768841.1"/>
    </source>
</evidence>
<dbReference type="PANTHER" id="PTHR30537:SF35">
    <property type="entry name" value="TRANSCRIPTIONAL REGULATORY PROTEIN"/>
    <property type="match status" value="1"/>
</dbReference>
<dbReference type="Pfam" id="PF03466">
    <property type="entry name" value="LysR_substrate"/>
    <property type="match status" value="1"/>
</dbReference>
<evidence type="ECO:0000256" key="2">
    <source>
        <dbReference type="ARBA" id="ARBA00023015"/>
    </source>
</evidence>
<dbReference type="Gene3D" id="1.10.10.10">
    <property type="entry name" value="Winged helix-like DNA-binding domain superfamily/Winged helix DNA-binding domain"/>
    <property type="match status" value="1"/>
</dbReference>
<protein>
    <submittedName>
        <fullName evidence="6">LysR family transcriptional regulator</fullName>
    </submittedName>
</protein>
<dbReference type="InterPro" id="IPR036390">
    <property type="entry name" value="WH_DNA-bd_sf"/>
</dbReference>
<dbReference type="SUPFAM" id="SSF46785">
    <property type="entry name" value="Winged helix' DNA-binding domain"/>
    <property type="match status" value="1"/>
</dbReference>
<gene>
    <name evidence="6" type="ORF">IFT38_04755</name>
</gene>
<dbReference type="EMBL" id="JACYWZ010000001">
    <property type="protein sequence ID" value="MBD8768841.1"/>
    <property type="molecule type" value="Genomic_DNA"/>
</dbReference>
<dbReference type="Pfam" id="PF00126">
    <property type="entry name" value="HTH_1"/>
    <property type="match status" value="1"/>
</dbReference>
<proteinExistence type="inferred from homology"/>
<dbReference type="SUPFAM" id="SSF53850">
    <property type="entry name" value="Periplasmic binding protein-like II"/>
    <property type="match status" value="1"/>
</dbReference>
<dbReference type="PROSITE" id="PS50931">
    <property type="entry name" value="HTH_LYSR"/>
    <property type="match status" value="1"/>
</dbReference>
<sequence>MDRIIAAKVFLEAVKRSSISGAAEHLGMSRAMASRYVGSIEEWAQARLLHRTTRKLSLTPAGELTLPICEELIRLSETVSAVGTASHCTPKGLVRVTASSIFAEHCLTDILMKFLQLNPQVSVDLQVVDRMTNLAQDGIDLAIRVTNDLDPTLIATRLGSVHSYICASPEYLGRCGTPDAIEDLTAHNCLTYAHFGRSEWKFKQATGTVLVPVTGSFTTNEAAIVVRAALSGTGIAMLPGFAVAQEIADGRLVRLFPDTKLSPLGIHAVYLSRHRMPSALKALIAFLKTALNDEGLTPPERD</sequence>
<evidence type="ECO:0000259" key="5">
    <source>
        <dbReference type="PROSITE" id="PS50931"/>
    </source>
</evidence>
<comment type="caution">
    <text evidence="6">The sequence shown here is derived from an EMBL/GenBank/DDBJ whole genome shotgun (WGS) entry which is preliminary data.</text>
</comment>
<keyword evidence="2" id="KW-0805">Transcription regulation</keyword>
<comment type="similarity">
    <text evidence="1">Belongs to the LysR transcriptional regulatory family.</text>
</comment>
<keyword evidence="7" id="KW-1185">Reference proteome</keyword>
<dbReference type="InterPro" id="IPR005119">
    <property type="entry name" value="LysR_subst-bd"/>
</dbReference>
<name>A0ABR9BUU5_9PSED</name>
<evidence type="ECO:0000256" key="1">
    <source>
        <dbReference type="ARBA" id="ARBA00009437"/>
    </source>
</evidence>
<dbReference type="Proteomes" id="UP000620025">
    <property type="component" value="Unassembled WGS sequence"/>
</dbReference>
<accession>A0ABR9BUU5</accession>
<evidence type="ECO:0000256" key="4">
    <source>
        <dbReference type="ARBA" id="ARBA00023163"/>
    </source>
</evidence>
<dbReference type="InterPro" id="IPR058163">
    <property type="entry name" value="LysR-type_TF_proteobact-type"/>
</dbReference>
<dbReference type="InterPro" id="IPR036388">
    <property type="entry name" value="WH-like_DNA-bd_sf"/>
</dbReference>
<reference evidence="6 7" key="1">
    <citation type="journal article" date="2020" name="FEMS Microbiol. Ecol.">
        <title>Temporal dynamics of bacterial communities during seed development and maturation.</title>
        <authorList>
            <person name="Chesneau G."/>
            <person name="Torres-Cortes G."/>
            <person name="Briand M."/>
            <person name="Darrasse A."/>
            <person name="Preveaux A."/>
            <person name="Marais C."/>
            <person name="Jacques M.A."/>
            <person name="Shade A."/>
            <person name="Barret M."/>
        </authorList>
    </citation>
    <scope>NUCLEOTIDE SEQUENCE [LARGE SCALE GENOMIC DNA]</scope>
    <source>
        <strain evidence="6 7">CFBP13599</strain>
    </source>
</reference>
<evidence type="ECO:0000256" key="3">
    <source>
        <dbReference type="ARBA" id="ARBA00023125"/>
    </source>
</evidence>
<evidence type="ECO:0000313" key="7">
    <source>
        <dbReference type="Proteomes" id="UP000620025"/>
    </source>
</evidence>
<organism evidence="6 7">
    <name type="scientific">Pseudomonas coleopterorum</name>
    <dbReference type="NCBI Taxonomy" id="1605838"/>
    <lineage>
        <taxon>Bacteria</taxon>
        <taxon>Pseudomonadati</taxon>
        <taxon>Pseudomonadota</taxon>
        <taxon>Gammaproteobacteria</taxon>
        <taxon>Pseudomonadales</taxon>
        <taxon>Pseudomonadaceae</taxon>
        <taxon>Pseudomonas</taxon>
    </lineage>
</organism>
<feature type="domain" description="HTH lysR-type" evidence="5">
    <location>
        <begin position="1"/>
        <end position="59"/>
    </location>
</feature>
<dbReference type="InterPro" id="IPR000847">
    <property type="entry name" value="LysR_HTH_N"/>
</dbReference>